<gene>
    <name evidence="1" type="ORF">CEP48_05255</name>
</gene>
<keyword evidence="2" id="KW-1185">Reference proteome</keyword>
<reference evidence="1" key="1">
    <citation type="submission" date="2017-06" db="EMBL/GenBank/DDBJ databases">
        <title>Genome sequencing of pathogenic and non-pathogenic strains within Bisgaard taxon 40.</title>
        <authorList>
            <person name="Ladner J.T."/>
            <person name="Lovett S.P."/>
            <person name="Koroleva G."/>
            <person name="Lorch J.M."/>
        </authorList>
    </citation>
    <scope>NUCLEOTIDE SEQUENCE</scope>
    <source>
        <strain evidence="1">27576-1-I1</strain>
    </source>
</reference>
<protein>
    <submittedName>
        <fullName evidence="1">Uncharacterized protein</fullName>
    </submittedName>
</protein>
<accession>A0A8D4IXU3</accession>
<name>A0A8D4IXU3_9PAST</name>
<organism evidence="1 2">
    <name type="scientific">Mergibacter septicus</name>
    <dbReference type="NCBI Taxonomy" id="221402"/>
    <lineage>
        <taxon>Bacteria</taxon>
        <taxon>Pseudomonadati</taxon>
        <taxon>Pseudomonadota</taxon>
        <taxon>Gammaproteobacteria</taxon>
        <taxon>Pasteurellales</taxon>
        <taxon>Pasteurellaceae</taxon>
        <taxon>Mergibacter</taxon>
    </lineage>
</organism>
<evidence type="ECO:0000313" key="2">
    <source>
        <dbReference type="Proteomes" id="UP000955338"/>
    </source>
</evidence>
<dbReference type="EMBL" id="CP022011">
    <property type="protein sequence ID" value="QDJ14870.1"/>
    <property type="molecule type" value="Genomic_DNA"/>
</dbReference>
<proteinExistence type="predicted"/>
<dbReference type="Proteomes" id="UP000955338">
    <property type="component" value="Chromosome"/>
</dbReference>
<dbReference type="RefSeq" id="WP_309016530.1">
    <property type="nucleotide sequence ID" value="NZ_CP133437.1"/>
</dbReference>
<sequence>MLTFIFAIIFVIAILMTLVIAFITPLMFLGAVIWSIVSAFKDDILLGCITLISLISAVLSYFYLVDSVFFSFLCFWWVLSLQGLLLHALKIKISN</sequence>
<evidence type="ECO:0000313" key="1">
    <source>
        <dbReference type="EMBL" id="QDJ14870.1"/>
    </source>
</evidence>
<dbReference type="AlphaFoldDB" id="A0A8D4IXU3"/>